<sequence>MAQSSDQQATPTDVTEPSPTPVQLQEQRRPSASSSLSSVPTVQNVSTHSIIASQVPQQNEQPSTSTRNEHVDPASPGTSQQTQPVRADQMLLAESTAISSTEQALWKVVRAANVLKSAAEQWNQYLHSSASLRRHLNRCSNTVTALQKASLYATHIGTTAKVVGGLVSVAGLVSQNPLLRGAGSKIWKSGCAVKFAGLAGSFVLQIWNNGFQATLSAYLLCLSGLVQNMMLFRSALEELQVLNPSDLEPGRVLPLLLLVCPEDLFTYACHIVRTLISHKHYSAFNDFMTMALSTVPATALLPVRVMHEIESFQVFDCLSELPTPLQYASAAAHAGKEIMDFFSSLNSLQGQDFLVLRNLLHRLRATSSSLMESIGKVPLLNIFVNAGDSVGGAHSNVQQIGPPAVSSNERNSESSSEAEDGHPGHYPVASQSASGNDTDS</sequence>
<reference evidence="2 3" key="1">
    <citation type="journal article" date="2023" name="Sci. Data">
        <title>Genome assembly of the Korean intertidal mud-creeper Batillaria attramentaria.</title>
        <authorList>
            <person name="Patra A.K."/>
            <person name="Ho P.T."/>
            <person name="Jun S."/>
            <person name="Lee S.J."/>
            <person name="Kim Y."/>
            <person name="Won Y.J."/>
        </authorList>
    </citation>
    <scope>NUCLEOTIDE SEQUENCE [LARGE SCALE GENOMIC DNA]</scope>
    <source>
        <strain evidence="2">Wonlab-2016</strain>
    </source>
</reference>
<feature type="compositionally biased region" description="Polar residues" evidence="1">
    <location>
        <begin position="1"/>
        <end position="25"/>
    </location>
</feature>
<evidence type="ECO:0000313" key="3">
    <source>
        <dbReference type="Proteomes" id="UP001519460"/>
    </source>
</evidence>
<feature type="compositionally biased region" description="Low complexity" evidence="1">
    <location>
        <begin position="406"/>
        <end position="415"/>
    </location>
</feature>
<gene>
    <name evidence="2" type="ORF">BaRGS_00023371</name>
</gene>
<accession>A0ABD0KE48</accession>
<evidence type="ECO:0000256" key="1">
    <source>
        <dbReference type="SAM" id="MobiDB-lite"/>
    </source>
</evidence>
<evidence type="ECO:0000313" key="2">
    <source>
        <dbReference type="EMBL" id="KAK7485423.1"/>
    </source>
</evidence>
<feature type="region of interest" description="Disordered" evidence="1">
    <location>
        <begin position="394"/>
        <end position="440"/>
    </location>
</feature>
<comment type="caution">
    <text evidence="2">The sequence shown here is derived from an EMBL/GenBank/DDBJ whole genome shotgun (WGS) entry which is preliminary data.</text>
</comment>
<name>A0ABD0KE48_9CAEN</name>
<feature type="compositionally biased region" description="Polar residues" evidence="1">
    <location>
        <begin position="39"/>
        <end position="66"/>
    </location>
</feature>
<dbReference type="Proteomes" id="UP001519460">
    <property type="component" value="Unassembled WGS sequence"/>
</dbReference>
<protein>
    <submittedName>
        <fullName evidence="2">Uncharacterized protein</fullName>
    </submittedName>
</protein>
<feature type="region of interest" description="Disordered" evidence="1">
    <location>
        <begin position="1"/>
        <end position="85"/>
    </location>
</feature>
<dbReference type="EMBL" id="JACVVK020000195">
    <property type="protein sequence ID" value="KAK7485423.1"/>
    <property type="molecule type" value="Genomic_DNA"/>
</dbReference>
<dbReference type="AlphaFoldDB" id="A0ABD0KE48"/>
<feature type="compositionally biased region" description="Polar residues" evidence="1">
    <location>
        <begin position="429"/>
        <end position="440"/>
    </location>
</feature>
<organism evidence="2 3">
    <name type="scientific">Batillaria attramentaria</name>
    <dbReference type="NCBI Taxonomy" id="370345"/>
    <lineage>
        <taxon>Eukaryota</taxon>
        <taxon>Metazoa</taxon>
        <taxon>Spiralia</taxon>
        <taxon>Lophotrochozoa</taxon>
        <taxon>Mollusca</taxon>
        <taxon>Gastropoda</taxon>
        <taxon>Caenogastropoda</taxon>
        <taxon>Sorbeoconcha</taxon>
        <taxon>Cerithioidea</taxon>
        <taxon>Batillariidae</taxon>
        <taxon>Batillaria</taxon>
    </lineage>
</organism>
<proteinExistence type="predicted"/>
<keyword evidence="3" id="KW-1185">Reference proteome</keyword>